<name>A0A4C1TKU4_EUMVA</name>
<dbReference type="AlphaFoldDB" id="A0A4C1TKU4"/>
<reference evidence="3 4" key="1">
    <citation type="journal article" date="2019" name="Commun. Biol.">
        <title>The bagworm genome reveals a unique fibroin gene that provides high tensile strength.</title>
        <authorList>
            <person name="Kono N."/>
            <person name="Nakamura H."/>
            <person name="Ohtoshi R."/>
            <person name="Tomita M."/>
            <person name="Numata K."/>
            <person name="Arakawa K."/>
        </authorList>
    </citation>
    <scope>NUCLEOTIDE SEQUENCE [LARGE SCALE GENOMIC DNA]</scope>
</reference>
<keyword evidence="2" id="KW-1133">Transmembrane helix</keyword>
<organism evidence="3 4">
    <name type="scientific">Eumeta variegata</name>
    <name type="common">Bagworm moth</name>
    <name type="synonym">Eumeta japonica</name>
    <dbReference type="NCBI Taxonomy" id="151549"/>
    <lineage>
        <taxon>Eukaryota</taxon>
        <taxon>Metazoa</taxon>
        <taxon>Ecdysozoa</taxon>
        <taxon>Arthropoda</taxon>
        <taxon>Hexapoda</taxon>
        <taxon>Insecta</taxon>
        <taxon>Pterygota</taxon>
        <taxon>Neoptera</taxon>
        <taxon>Endopterygota</taxon>
        <taxon>Lepidoptera</taxon>
        <taxon>Glossata</taxon>
        <taxon>Ditrysia</taxon>
        <taxon>Tineoidea</taxon>
        <taxon>Psychidae</taxon>
        <taxon>Oiketicinae</taxon>
        <taxon>Eumeta</taxon>
    </lineage>
</organism>
<protein>
    <submittedName>
        <fullName evidence="3">Uncharacterized protein</fullName>
    </submittedName>
</protein>
<feature type="region of interest" description="Disordered" evidence="1">
    <location>
        <begin position="149"/>
        <end position="176"/>
    </location>
</feature>
<evidence type="ECO:0000313" key="3">
    <source>
        <dbReference type="EMBL" id="GBP14715.1"/>
    </source>
</evidence>
<comment type="caution">
    <text evidence="3">The sequence shown here is derived from an EMBL/GenBank/DDBJ whole genome shotgun (WGS) entry which is preliminary data.</text>
</comment>
<accession>A0A4C1TKU4</accession>
<proteinExistence type="predicted"/>
<dbReference type="OrthoDB" id="7790857at2759"/>
<evidence type="ECO:0000313" key="4">
    <source>
        <dbReference type="Proteomes" id="UP000299102"/>
    </source>
</evidence>
<gene>
    <name evidence="3" type="ORF">EVAR_9620_1</name>
</gene>
<evidence type="ECO:0000256" key="1">
    <source>
        <dbReference type="SAM" id="MobiDB-lite"/>
    </source>
</evidence>
<feature type="compositionally biased region" description="Basic residues" evidence="1">
    <location>
        <begin position="149"/>
        <end position="159"/>
    </location>
</feature>
<feature type="transmembrane region" description="Helical" evidence="2">
    <location>
        <begin position="53"/>
        <end position="75"/>
    </location>
</feature>
<sequence>MSTVISSPKPLLSYRSMEDKSLGLKCKENGVRAPIQPDYAPRRVSVLSYKIDLLYFSAVFALLVLILVSLSVPHWTRECLLKKESAEKPSCENCGLNHTTNYRECPKAPKVVPKKTYRTNQSHVRNAKLPPVKNAVNFPYLRRNENSKGYRRWGRKQTPRAKPELPQEANRRGPHGPAAAHLIPDTAASFTADIQTMMSVLCLIKSSELSEFARDLRGDIFGGFQPHTIRAHGRTGILIYFLPPPRRKSEKNESVAVVLRPSHIKLNYYNKAVVIA</sequence>
<evidence type="ECO:0000256" key="2">
    <source>
        <dbReference type="SAM" id="Phobius"/>
    </source>
</evidence>
<dbReference type="Proteomes" id="UP000299102">
    <property type="component" value="Unassembled WGS sequence"/>
</dbReference>
<keyword evidence="2" id="KW-0472">Membrane</keyword>
<dbReference type="EMBL" id="BGZK01000066">
    <property type="protein sequence ID" value="GBP14715.1"/>
    <property type="molecule type" value="Genomic_DNA"/>
</dbReference>
<keyword evidence="2" id="KW-0812">Transmembrane</keyword>
<keyword evidence="4" id="KW-1185">Reference proteome</keyword>
<feature type="compositionally biased region" description="Basic and acidic residues" evidence="1">
    <location>
        <begin position="161"/>
        <end position="171"/>
    </location>
</feature>